<keyword evidence="3" id="KW-0378">Hydrolase</keyword>
<feature type="domain" description="Enoyl-CoA hydratase/isomerase" evidence="4">
    <location>
        <begin position="28"/>
        <end position="354"/>
    </location>
</feature>
<dbReference type="Pfam" id="PF16113">
    <property type="entry name" value="ECH_2"/>
    <property type="match status" value="1"/>
</dbReference>
<dbReference type="InterPro" id="IPR045004">
    <property type="entry name" value="ECH_dom"/>
</dbReference>
<evidence type="ECO:0000313" key="5">
    <source>
        <dbReference type="EMBL" id="ORE07019.1"/>
    </source>
</evidence>
<comment type="catalytic activity">
    <reaction evidence="1">
        <text>3-hydroxy-2-methylpropanoyl-CoA + H2O = 3-hydroxy-2-methylpropanoate + CoA + H(+)</text>
        <dbReference type="Rhea" id="RHEA:20888"/>
        <dbReference type="ChEBI" id="CHEBI:11805"/>
        <dbReference type="ChEBI" id="CHEBI:15377"/>
        <dbReference type="ChEBI" id="CHEBI:15378"/>
        <dbReference type="ChEBI" id="CHEBI:57287"/>
        <dbReference type="ChEBI" id="CHEBI:57340"/>
        <dbReference type="EC" id="3.1.2.4"/>
    </reaction>
</comment>
<accession>A0A1X0R4T6</accession>
<dbReference type="AlphaFoldDB" id="A0A1X0R4T6"/>
<dbReference type="GO" id="GO:0003860">
    <property type="term" value="F:3-hydroxyisobutyryl-CoA hydrolase activity"/>
    <property type="evidence" value="ECO:0007669"/>
    <property type="project" value="UniProtKB-EC"/>
</dbReference>
<sequence length="445" mass="50351">MVNPTHVQYYQYNPTTPEVFMQRVNCSRVITLNRPSQLNSVTTSLLMRLLGYLKTCETSNEVNLVILKGAGRAFCTGGDLKHCSEAFVDAPDPHTAKANLQSFSQIYTLLHLVATMDTPIVTLMDGMTCGAGSGIGAFSQFRIATENTCVAMPEATIGTFCDMGSSYYMSRLDANLGTYLALTGRVLKGEDVYLAGFATHFVPSSSLKALEERLTQITEPTLDLINDVIEEYAVGPNHKPSSYMMHGQRLEKINEWFRYGTVEEIVDALRRDGSKFALDTMNTILSHSPTCLKITLESYRRGKNMSLLECLEMEYRIWHITPYLPDFKNGIKAKLVTKQKMEWTPSRLEDVDLEEDIRSRIFHCFAPIIFVPSSRKDYFKRPVNYTLPTEREILDALLTLELNSAEKVIEWCQATCKGKKYGIVEKVTDVLNRNRSRFNKLMAKL</sequence>
<dbReference type="SUPFAM" id="SSF52096">
    <property type="entry name" value="ClpP/crotonase"/>
    <property type="match status" value="1"/>
</dbReference>
<dbReference type="PANTHER" id="PTHR43176:SF3">
    <property type="entry name" value="3-HYDROXYISOBUTYRYL-COA HYDROLASE, MITOCHONDRIAL"/>
    <property type="match status" value="1"/>
</dbReference>
<evidence type="ECO:0000259" key="4">
    <source>
        <dbReference type="Pfam" id="PF16113"/>
    </source>
</evidence>
<dbReference type="PANTHER" id="PTHR43176">
    <property type="entry name" value="3-HYDROXYISOBUTYRYL-COA HYDROLASE-RELATED"/>
    <property type="match status" value="1"/>
</dbReference>
<dbReference type="Proteomes" id="UP000242414">
    <property type="component" value="Unassembled WGS sequence"/>
</dbReference>
<dbReference type="InterPro" id="IPR029045">
    <property type="entry name" value="ClpP/crotonase-like_dom_sf"/>
</dbReference>
<evidence type="ECO:0000256" key="3">
    <source>
        <dbReference type="ARBA" id="ARBA00022801"/>
    </source>
</evidence>
<dbReference type="OrthoDB" id="1737613at2759"/>
<gene>
    <name evidence="5" type="ORF">BCV72DRAFT_227318</name>
</gene>
<organism evidence="5">
    <name type="scientific">Rhizopus microsporus var. microsporus</name>
    <dbReference type="NCBI Taxonomy" id="86635"/>
    <lineage>
        <taxon>Eukaryota</taxon>
        <taxon>Fungi</taxon>
        <taxon>Fungi incertae sedis</taxon>
        <taxon>Mucoromycota</taxon>
        <taxon>Mucoromycotina</taxon>
        <taxon>Mucoromycetes</taxon>
        <taxon>Mucorales</taxon>
        <taxon>Mucorineae</taxon>
        <taxon>Rhizopodaceae</taxon>
        <taxon>Rhizopus</taxon>
    </lineage>
</organism>
<reference evidence="5" key="1">
    <citation type="journal article" date="2016" name="Proc. Natl. Acad. Sci. U.S.A.">
        <title>Lipid metabolic changes in an early divergent fungus govern the establishment of a mutualistic symbiosis with endobacteria.</title>
        <authorList>
            <person name="Lastovetsky O.A."/>
            <person name="Gaspar M.L."/>
            <person name="Mondo S.J."/>
            <person name="LaButti K.M."/>
            <person name="Sandor L."/>
            <person name="Grigoriev I.V."/>
            <person name="Henry S.A."/>
            <person name="Pawlowska T.E."/>
        </authorList>
    </citation>
    <scope>NUCLEOTIDE SEQUENCE [LARGE SCALE GENOMIC DNA]</scope>
    <source>
        <strain evidence="5">ATCC 52814</strain>
    </source>
</reference>
<dbReference type="EC" id="3.1.2.4" evidence="2"/>
<dbReference type="EMBL" id="KV921911">
    <property type="protein sequence ID" value="ORE07019.1"/>
    <property type="molecule type" value="Genomic_DNA"/>
</dbReference>
<evidence type="ECO:0000256" key="1">
    <source>
        <dbReference type="ARBA" id="ARBA00001709"/>
    </source>
</evidence>
<dbReference type="Gene3D" id="3.90.226.10">
    <property type="entry name" value="2-enoyl-CoA Hydratase, Chain A, domain 1"/>
    <property type="match status" value="1"/>
</dbReference>
<dbReference type="GO" id="GO:0006574">
    <property type="term" value="P:L-valine catabolic process"/>
    <property type="evidence" value="ECO:0007669"/>
    <property type="project" value="TreeGrafter"/>
</dbReference>
<dbReference type="InterPro" id="IPR032259">
    <property type="entry name" value="HIBYL-CoA-H"/>
</dbReference>
<evidence type="ECO:0000256" key="2">
    <source>
        <dbReference type="ARBA" id="ARBA00011915"/>
    </source>
</evidence>
<name>A0A1X0R4T6_RHIZD</name>
<dbReference type="VEuPathDB" id="FungiDB:BCV72DRAFT_227318"/>
<dbReference type="CDD" id="cd06558">
    <property type="entry name" value="crotonase-like"/>
    <property type="match status" value="1"/>
</dbReference>
<proteinExistence type="predicted"/>
<protein>
    <recommendedName>
        <fullName evidence="2">3-hydroxyisobutyryl-CoA hydrolase</fullName>
        <ecNumber evidence="2">3.1.2.4</ecNumber>
    </recommendedName>
</protein>